<evidence type="ECO:0000256" key="3">
    <source>
        <dbReference type="ARBA" id="ARBA00023163"/>
    </source>
</evidence>
<keyword evidence="2" id="KW-0238">DNA-binding</keyword>
<dbReference type="KEGG" id="ccot:CCAX7_27060"/>
<evidence type="ECO:0000313" key="4">
    <source>
        <dbReference type="EMBL" id="BDI30655.1"/>
    </source>
</evidence>
<accession>A0A402CTQ9</accession>
<proteinExistence type="predicted"/>
<dbReference type="AlphaFoldDB" id="A0A402CTQ9"/>
<dbReference type="InterPro" id="IPR018490">
    <property type="entry name" value="cNMP-bd_dom_sf"/>
</dbReference>
<dbReference type="InterPro" id="IPR036388">
    <property type="entry name" value="WH-like_DNA-bd_sf"/>
</dbReference>
<sequence length="226" mass="24696">MERKEALARVPFLKELPETVLMEIAEAGRERKLTRGELLVSEHDACVGLIVVLSGSVKVYKLDNRGRELTLGLETPGASVSELPLFDGGNYPASAEAAEDGTRVLVVPRAQFQKMMALHPQIAILALRALSIRMRKLVVMLEAQTMHSVRVRLAAHLMRASEGRATFRLADTNEEIASQIGTVRDVVSRTLGSLKEAGAITVNGRTVTIQNFDILRRISDSGDIPS</sequence>
<dbReference type="InterPro" id="IPR050397">
    <property type="entry name" value="Env_Response_Regulators"/>
</dbReference>
<dbReference type="EMBL" id="AP025739">
    <property type="protein sequence ID" value="BDI30655.1"/>
    <property type="molecule type" value="Genomic_DNA"/>
</dbReference>
<evidence type="ECO:0000256" key="1">
    <source>
        <dbReference type="ARBA" id="ARBA00023015"/>
    </source>
</evidence>
<reference evidence="4 5" key="1">
    <citation type="journal article" date="2019" name="Int. J. Syst. Evol. Microbiol.">
        <title>Capsulimonas corticalis gen. nov., sp. nov., an aerobic capsulated bacterium, of a novel bacterial order, Capsulimonadales ord. nov., of the class Armatimonadia of the phylum Armatimonadetes.</title>
        <authorList>
            <person name="Li J."/>
            <person name="Kudo C."/>
            <person name="Tonouchi A."/>
        </authorList>
    </citation>
    <scope>NUCLEOTIDE SEQUENCE [LARGE SCALE GENOMIC DNA]</scope>
    <source>
        <strain evidence="4 5">AX-7</strain>
    </source>
</reference>
<dbReference type="GO" id="GO:0005829">
    <property type="term" value="C:cytosol"/>
    <property type="evidence" value="ECO:0007669"/>
    <property type="project" value="TreeGrafter"/>
</dbReference>
<dbReference type="InterPro" id="IPR036390">
    <property type="entry name" value="WH_DNA-bd_sf"/>
</dbReference>
<dbReference type="SMART" id="SM00100">
    <property type="entry name" value="cNMP"/>
    <property type="match status" value="1"/>
</dbReference>
<dbReference type="PROSITE" id="PS51063">
    <property type="entry name" value="HTH_CRP_2"/>
    <property type="match status" value="1"/>
</dbReference>
<dbReference type="Proteomes" id="UP000287394">
    <property type="component" value="Chromosome"/>
</dbReference>
<dbReference type="Gene3D" id="2.60.120.10">
    <property type="entry name" value="Jelly Rolls"/>
    <property type="match status" value="1"/>
</dbReference>
<dbReference type="SUPFAM" id="SSF46785">
    <property type="entry name" value="Winged helix' DNA-binding domain"/>
    <property type="match status" value="1"/>
</dbReference>
<keyword evidence="1" id="KW-0805">Transcription regulation</keyword>
<dbReference type="Gene3D" id="1.10.10.10">
    <property type="entry name" value="Winged helix-like DNA-binding domain superfamily/Winged helix DNA-binding domain"/>
    <property type="match status" value="1"/>
</dbReference>
<dbReference type="GO" id="GO:0003700">
    <property type="term" value="F:DNA-binding transcription factor activity"/>
    <property type="evidence" value="ECO:0007669"/>
    <property type="project" value="TreeGrafter"/>
</dbReference>
<dbReference type="SUPFAM" id="SSF51206">
    <property type="entry name" value="cAMP-binding domain-like"/>
    <property type="match status" value="1"/>
</dbReference>
<name>A0A402CTQ9_9BACT</name>
<keyword evidence="5" id="KW-1185">Reference proteome</keyword>
<dbReference type="Pfam" id="PF13545">
    <property type="entry name" value="HTH_Crp_2"/>
    <property type="match status" value="1"/>
</dbReference>
<gene>
    <name evidence="4" type="primary">rcfA</name>
    <name evidence="4" type="ORF">CCAX7_27060</name>
</gene>
<dbReference type="CDD" id="cd00038">
    <property type="entry name" value="CAP_ED"/>
    <property type="match status" value="1"/>
</dbReference>
<organism evidence="4 5">
    <name type="scientific">Capsulimonas corticalis</name>
    <dbReference type="NCBI Taxonomy" id="2219043"/>
    <lineage>
        <taxon>Bacteria</taxon>
        <taxon>Bacillati</taxon>
        <taxon>Armatimonadota</taxon>
        <taxon>Armatimonadia</taxon>
        <taxon>Capsulimonadales</taxon>
        <taxon>Capsulimonadaceae</taxon>
        <taxon>Capsulimonas</taxon>
    </lineage>
</organism>
<evidence type="ECO:0000256" key="2">
    <source>
        <dbReference type="ARBA" id="ARBA00023125"/>
    </source>
</evidence>
<evidence type="ECO:0000313" key="5">
    <source>
        <dbReference type="Proteomes" id="UP000287394"/>
    </source>
</evidence>
<dbReference type="InterPro" id="IPR000595">
    <property type="entry name" value="cNMP-bd_dom"/>
</dbReference>
<dbReference type="GO" id="GO:0003677">
    <property type="term" value="F:DNA binding"/>
    <property type="evidence" value="ECO:0007669"/>
    <property type="project" value="UniProtKB-KW"/>
</dbReference>
<dbReference type="Pfam" id="PF00027">
    <property type="entry name" value="cNMP_binding"/>
    <property type="match status" value="1"/>
</dbReference>
<dbReference type="OrthoDB" id="9810708at2"/>
<dbReference type="RefSeq" id="WP_125205904.1">
    <property type="nucleotide sequence ID" value="NZ_AP025739.1"/>
</dbReference>
<dbReference type="InterPro" id="IPR012318">
    <property type="entry name" value="HTH_CRP"/>
</dbReference>
<dbReference type="PANTHER" id="PTHR24567">
    <property type="entry name" value="CRP FAMILY TRANSCRIPTIONAL REGULATORY PROTEIN"/>
    <property type="match status" value="1"/>
</dbReference>
<keyword evidence="3" id="KW-0804">Transcription</keyword>
<dbReference type="SMART" id="SM00419">
    <property type="entry name" value="HTH_CRP"/>
    <property type="match status" value="1"/>
</dbReference>
<dbReference type="InterPro" id="IPR014710">
    <property type="entry name" value="RmlC-like_jellyroll"/>
</dbReference>
<dbReference type="PANTHER" id="PTHR24567:SF74">
    <property type="entry name" value="HTH-TYPE TRANSCRIPTIONAL REGULATOR ARCR"/>
    <property type="match status" value="1"/>
</dbReference>
<dbReference type="PROSITE" id="PS50042">
    <property type="entry name" value="CNMP_BINDING_3"/>
    <property type="match status" value="1"/>
</dbReference>
<protein>
    <submittedName>
        <fullName evidence="4">Crp/Fnr family transcriptional regulator</fullName>
    </submittedName>
</protein>